<keyword evidence="5 7" id="KW-0157">Chromophore</keyword>
<dbReference type="KEGG" id="pur:AOC03_11830"/>
<organism evidence="9 10">
    <name type="scientific">Psychrobacter urativorans</name>
    <dbReference type="NCBI Taxonomy" id="45610"/>
    <lineage>
        <taxon>Bacteria</taxon>
        <taxon>Pseudomonadati</taxon>
        <taxon>Pseudomonadota</taxon>
        <taxon>Gammaproteobacteria</taxon>
        <taxon>Moraxellales</taxon>
        <taxon>Moraxellaceae</taxon>
        <taxon>Psychrobacter</taxon>
    </lineage>
</organism>
<evidence type="ECO:0000256" key="4">
    <source>
        <dbReference type="ARBA" id="ARBA00022827"/>
    </source>
</evidence>
<evidence type="ECO:0000256" key="6">
    <source>
        <dbReference type="PIRSR" id="PIRSR602081-1"/>
    </source>
</evidence>
<evidence type="ECO:0000256" key="3">
    <source>
        <dbReference type="ARBA" id="ARBA00022630"/>
    </source>
</evidence>
<dbReference type="InterPro" id="IPR006050">
    <property type="entry name" value="DNA_photolyase_N"/>
</dbReference>
<keyword evidence="4 6" id="KW-0274">FAD</keyword>
<keyword evidence="10" id="KW-1185">Reference proteome</keyword>
<dbReference type="PROSITE" id="PS51645">
    <property type="entry name" value="PHR_CRY_ALPHA_BETA"/>
    <property type="match status" value="1"/>
</dbReference>
<dbReference type="AlphaFoldDB" id="A0A0M4TX02"/>
<dbReference type="GO" id="GO:0003913">
    <property type="term" value="F:DNA photolyase activity"/>
    <property type="evidence" value="ECO:0007669"/>
    <property type="project" value="InterPro"/>
</dbReference>
<dbReference type="PRINTS" id="PR00147">
    <property type="entry name" value="DNAPHOTLYASE"/>
</dbReference>
<evidence type="ECO:0000256" key="7">
    <source>
        <dbReference type="RuleBase" id="RU367151"/>
    </source>
</evidence>
<evidence type="ECO:0000256" key="5">
    <source>
        <dbReference type="ARBA" id="ARBA00022991"/>
    </source>
</evidence>
<dbReference type="PANTHER" id="PTHR11455:SF22">
    <property type="entry name" value="CRYPTOCHROME DASH"/>
    <property type="match status" value="1"/>
</dbReference>
<dbReference type="SUPFAM" id="SSF52425">
    <property type="entry name" value="Cryptochrome/photolyase, N-terminal domain"/>
    <property type="match status" value="1"/>
</dbReference>
<evidence type="ECO:0000256" key="1">
    <source>
        <dbReference type="ARBA" id="ARBA00005862"/>
    </source>
</evidence>
<dbReference type="GO" id="GO:0071949">
    <property type="term" value="F:FAD binding"/>
    <property type="evidence" value="ECO:0007669"/>
    <property type="project" value="TreeGrafter"/>
</dbReference>
<proteinExistence type="inferred from homology"/>
<dbReference type="OrthoDB" id="9772484at2"/>
<dbReference type="InterPro" id="IPR002081">
    <property type="entry name" value="Cryptochrome/DNA_photolyase_1"/>
</dbReference>
<dbReference type="SUPFAM" id="SSF48173">
    <property type="entry name" value="Cryptochrome/photolyase FAD-binding domain"/>
    <property type="match status" value="1"/>
</dbReference>
<dbReference type="NCBIfam" id="TIGR02765">
    <property type="entry name" value="crypto_DASH"/>
    <property type="match status" value="1"/>
</dbReference>
<dbReference type="Pfam" id="PF03441">
    <property type="entry name" value="FAD_binding_7"/>
    <property type="match status" value="1"/>
</dbReference>
<evidence type="ECO:0000256" key="2">
    <source>
        <dbReference type="ARBA" id="ARBA00017881"/>
    </source>
</evidence>
<accession>A0A0M4TX02</accession>
<sequence length="455" mass="52916">MGRKVVLMLFHNDLRINDNATLLKAAEIASTNNGRLLCVYVSDLADTLTKQTNKTPYYFDEMGRSRKQFLVESLVDLNESLQRLSNRLLYLPTDDLSTDKLPSTIDAFTQLCQLIEQHAVTDIYISQTADYHQNQAYKVLQHQFPQISWHRYSNNTLFAVMSSTKDLPKSFTQFRKQIEANHDLLNAENNLTITPMPKSLPPLPDDMIGNSVFFYKAQTFDKHAQHERCFKGGESSAISHLNSYFKSEAPSTYKVTRNDLDNWKHSTKFSAWLANGSLSVKVLLNRLRQYECEVIANDSTYWIWFELLWREYFYWYALTHLQKLFWFRGISQDAPSTCFNKERLEQWQTGTTSYPIVNACMHQLKATGYMSNRGRQIVASCFIHELGLDWRYGASYFEQHLIDYDVASNWGNWQYLAGVGADPRGCRQFNLKKQTQQYDPNGDFINKWQGNKISE</sequence>
<dbReference type="Gene3D" id="3.40.50.620">
    <property type="entry name" value="HUPs"/>
    <property type="match status" value="1"/>
</dbReference>
<dbReference type="InterPro" id="IPR036155">
    <property type="entry name" value="Crypto/Photolyase_N_sf"/>
</dbReference>
<comment type="function">
    <text evidence="7">May have a photoreceptor function.</text>
</comment>
<dbReference type="Gene3D" id="1.10.579.10">
    <property type="entry name" value="DNA Cyclobutane Dipyrimidine Photolyase, subunit A, domain 3"/>
    <property type="match status" value="1"/>
</dbReference>
<dbReference type="PANTHER" id="PTHR11455">
    <property type="entry name" value="CRYPTOCHROME"/>
    <property type="match status" value="1"/>
</dbReference>
<evidence type="ECO:0000313" key="9">
    <source>
        <dbReference type="EMBL" id="ALF60886.1"/>
    </source>
</evidence>
<protein>
    <recommendedName>
        <fullName evidence="2 7">Cryptochrome DASH</fullName>
    </recommendedName>
</protein>
<feature type="binding site" evidence="6">
    <location>
        <begin position="266"/>
        <end position="270"/>
    </location>
    <ligand>
        <name>FAD</name>
        <dbReference type="ChEBI" id="CHEBI:57692"/>
    </ligand>
</feature>
<evidence type="ECO:0000259" key="8">
    <source>
        <dbReference type="PROSITE" id="PS51645"/>
    </source>
</evidence>
<dbReference type="STRING" id="45610.AOC03_11830"/>
<dbReference type="GO" id="GO:0003677">
    <property type="term" value="F:DNA binding"/>
    <property type="evidence" value="ECO:0007669"/>
    <property type="project" value="TreeGrafter"/>
</dbReference>
<feature type="binding site" evidence="6">
    <location>
        <begin position="306"/>
        <end position="314"/>
    </location>
    <ligand>
        <name>FAD</name>
        <dbReference type="ChEBI" id="CHEBI:57692"/>
    </ligand>
</feature>
<reference evidence="9 10" key="1">
    <citation type="submission" date="2015-09" db="EMBL/GenBank/DDBJ databases">
        <title>Complete genome of Psychrobacter urativorans R10.10B.</title>
        <authorList>
            <person name="See-Too W.S."/>
            <person name="Chan K.G."/>
        </authorList>
    </citation>
    <scope>NUCLEOTIDE SEQUENCE [LARGE SCALE GENOMIC DNA]</scope>
    <source>
        <strain evidence="9 10">R10.10B</strain>
    </source>
</reference>
<feature type="binding site" evidence="6">
    <location>
        <begin position="403"/>
        <end position="405"/>
    </location>
    <ligand>
        <name>FAD</name>
        <dbReference type="ChEBI" id="CHEBI:57692"/>
    </ligand>
</feature>
<comment type="cofactor">
    <cofactor evidence="7">
        <name>(6R)-5,10-methylene-5,6,7,8-tetrahydrofolate</name>
        <dbReference type="ChEBI" id="CHEBI:15636"/>
    </cofactor>
    <text evidence="7">Binds 1 5,10-methenyltetrahydrofolate (MTHF) per subunit.</text>
</comment>
<dbReference type="EMBL" id="CP012678">
    <property type="protein sequence ID" value="ALF60886.1"/>
    <property type="molecule type" value="Genomic_DNA"/>
</dbReference>
<dbReference type="Pfam" id="PF00875">
    <property type="entry name" value="DNA_photolyase"/>
    <property type="match status" value="1"/>
</dbReference>
<comment type="similarity">
    <text evidence="1 7">Belongs to the DNA photolyase class-1 family.</text>
</comment>
<name>A0A0M4TX02_9GAMM</name>
<dbReference type="Proteomes" id="UP000059847">
    <property type="component" value="Chromosome"/>
</dbReference>
<dbReference type="InterPro" id="IPR036134">
    <property type="entry name" value="Crypto/Photolyase_FAD-like_sf"/>
</dbReference>
<feature type="domain" description="Photolyase/cryptochrome alpha/beta" evidence="8">
    <location>
        <begin position="4"/>
        <end position="157"/>
    </location>
</feature>
<dbReference type="InterPro" id="IPR014133">
    <property type="entry name" value="Cry_DASH"/>
</dbReference>
<dbReference type="Gene3D" id="1.25.40.80">
    <property type="match status" value="1"/>
</dbReference>
<dbReference type="InterPro" id="IPR005101">
    <property type="entry name" value="Cryptochr/Photolyase_FAD-bd"/>
</dbReference>
<keyword evidence="3 6" id="KW-0285">Flavoprotein</keyword>
<gene>
    <name evidence="9" type="ORF">AOC03_11830</name>
</gene>
<feature type="binding site" evidence="6">
    <location>
        <position position="253"/>
    </location>
    <ligand>
        <name>FAD</name>
        <dbReference type="ChEBI" id="CHEBI:57692"/>
    </ligand>
</feature>
<dbReference type="GO" id="GO:0000719">
    <property type="term" value="P:photoreactive repair"/>
    <property type="evidence" value="ECO:0007669"/>
    <property type="project" value="TreeGrafter"/>
</dbReference>
<evidence type="ECO:0000313" key="10">
    <source>
        <dbReference type="Proteomes" id="UP000059847"/>
    </source>
</evidence>
<comment type="cofactor">
    <cofactor evidence="6 7">
        <name>FAD</name>
        <dbReference type="ChEBI" id="CHEBI:57692"/>
    </cofactor>
    <text evidence="6 7">Binds 1 FAD per subunit.</text>
</comment>
<dbReference type="InterPro" id="IPR014729">
    <property type="entry name" value="Rossmann-like_a/b/a_fold"/>
</dbReference>